<dbReference type="InterPro" id="IPR045569">
    <property type="entry name" value="Metalloprtase-TldD/E_C"/>
</dbReference>
<dbReference type="InterPro" id="IPR035068">
    <property type="entry name" value="TldD/PmbA_N"/>
</dbReference>
<dbReference type="InterPro" id="IPR047657">
    <property type="entry name" value="PmbA"/>
</dbReference>
<dbReference type="AlphaFoldDB" id="A0A926Z9W5"/>
<gene>
    <name evidence="4" type="ORF">H6F44_19345</name>
</gene>
<dbReference type="PANTHER" id="PTHR43421">
    <property type="entry name" value="METALLOPROTEASE PMBA"/>
    <property type="match status" value="1"/>
</dbReference>
<dbReference type="EMBL" id="JACJPY010000091">
    <property type="protein sequence ID" value="MBD2152254.1"/>
    <property type="molecule type" value="Genomic_DNA"/>
</dbReference>
<accession>A0A926Z9W5</accession>
<reference evidence="4" key="1">
    <citation type="journal article" date="2015" name="ISME J.">
        <title>Draft Genome Sequence of Streptomyces incarnatus NRRL8089, which Produces the Nucleoside Antibiotic Sinefungin.</title>
        <authorList>
            <person name="Oshima K."/>
            <person name="Hattori M."/>
            <person name="Shimizu H."/>
            <person name="Fukuda K."/>
            <person name="Nemoto M."/>
            <person name="Inagaki K."/>
            <person name="Tamura T."/>
        </authorList>
    </citation>
    <scope>NUCLEOTIDE SEQUENCE</scope>
    <source>
        <strain evidence="4">FACHB-1277</strain>
    </source>
</reference>
<evidence type="ECO:0000313" key="5">
    <source>
        <dbReference type="Proteomes" id="UP000631421"/>
    </source>
</evidence>
<comment type="similarity">
    <text evidence="1">Belongs to the peptidase U62 family.</text>
</comment>
<dbReference type="Gene3D" id="3.30.2290.10">
    <property type="entry name" value="PmbA/TldD superfamily"/>
    <property type="match status" value="1"/>
</dbReference>
<sequence length="432" mass="47081">MIDPEQLLEQSLKSGAEAAEVYISSSISHPVSFAANRLKQIESVDTEGVGLRIWKDGRMGLATAYGAVEPQEIVNQAIALSSLSETEEVILSYTTIADYPRICGQAIDAAQMIDHGQQAIAQVLSKYPDAICGVDWDCSHETLRIINSKGLDCGYTDISVDGSLSAELTRGDDFLNVWYAQSERSDFAIDNLVQKVLQYLEWAEKNVNLRSSQKLPILFTAKAADLFWGVVAMAMSGRQLQQQTTPWLDKLGKSVVSALFDVTQDPDLGIYGAPFDDEGTPTQSIKWIEQGRLQGFYGDMRTCRDLNLPVTGNGFRGDLGNYPSPGLFNLAIAAHQTTTGDIKELAALLKNGLIVDQILGDDVDLSGDFSINVDLGYSIRNGEIVGRVKDTMVTGNIYQGLNQVMAVGSDRHWHGSLYVPAMIIDGLSVTSQ</sequence>
<proteinExistence type="inferred from homology"/>
<dbReference type="Pfam" id="PF01523">
    <property type="entry name" value="PmbA_TldD_1st"/>
    <property type="match status" value="1"/>
</dbReference>
<dbReference type="Pfam" id="PF19289">
    <property type="entry name" value="PmbA_TldD_3rd"/>
    <property type="match status" value="1"/>
</dbReference>
<dbReference type="InterPro" id="IPR002510">
    <property type="entry name" value="Metalloprtase-TldD/E_N"/>
</dbReference>
<evidence type="ECO:0000256" key="1">
    <source>
        <dbReference type="ARBA" id="ARBA00005836"/>
    </source>
</evidence>
<dbReference type="RefSeq" id="WP_190352662.1">
    <property type="nucleotide sequence ID" value="NZ_JACJPY010000091.1"/>
</dbReference>
<evidence type="ECO:0000313" key="4">
    <source>
        <dbReference type="EMBL" id="MBD2152254.1"/>
    </source>
</evidence>
<keyword evidence="5" id="KW-1185">Reference proteome</keyword>
<dbReference type="Proteomes" id="UP000631421">
    <property type="component" value="Unassembled WGS sequence"/>
</dbReference>
<evidence type="ECO:0000259" key="3">
    <source>
        <dbReference type="Pfam" id="PF19289"/>
    </source>
</evidence>
<name>A0A926Z9W5_9CYAN</name>
<feature type="domain" description="Metalloprotease TldD/E C-terminal" evidence="3">
    <location>
        <begin position="212"/>
        <end position="430"/>
    </location>
</feature>
<dbReference type="SUPFAM" id="SSF111283">
    <property type="entry name" value="Putative modulator of DNA gyrase, PmbA/TldD"/>
    <property type="match status" value="1"/>
</dbReference>
<evidence type="ECO:0000259" key="2">
    <source>
        <dbReference type="Pfam" id="PF01523"/>
    </source>
</evidence>
<feature type="domain" description="Metalloprotease TldD/E N-terminal" evidence="2">
    <location>
        <begin position="19"/>
        <end position="80"/>
    </location>
</feature>
<dbReference type="GO" id="GO:0005829">
    <property type="term" value="C:cytosol"/>
    <property type="evidence" value="ECO:0007669"/>
    <property type="project" value="TreeGrafter"/>
</dbReference>
<dbReference type="GO" id="GO:0008237">
    <property type="term" value="F:metallopeptidase activity"/>
    <property type="evidence" value="ECO:0007669"/>
    <property type="project" value="InterPro"/>
</dbReference>
<reference evidence="4" key="2">
    <citation type="submission" date="2020-08" db="EMBL/GenBank/DDBJ databases">
        <authorList>
            <person name="Chen M."/>
            <person name="Teng W."/>
            <person name="Zhao L."/>
            <person name="Hu C."/>
            <person name="Zhou Y."/>
            <person name="Han B."/>
            <person name="Song L."/>
            <person name="Shu W."/>
        </authorList>
    </citation>
    <scope>NUCLEOTIDE SEQUENCE</scope>
    <source>
        <strain evidence="4">FACHB-1277</strain>
    </source>
</reference>
<comment type="caution">
    <text evidence="4">The sequence shown here is derived from an EMBL/GenBank/DDBJ whole genome shotgun (WGS) entry which is preliminary data.</text>
</comment>
<dbReference type="GO" id="GO:0006508">
    <property type="term" value="P:proteolysis"/>
    <property type="evidence" value="ECO:0007669"/>
    <property type="project" value="InterPro"/>
</dbReference>
<organism evidence="4 5">
    <name type="scientific">Pseudanabaena cinerea FACHB-1277</name>
    <dbReference type="NCBI Taxonomy" id="2949581"/>
    <lineage>
        <taxon>Bacteria</taxon>
        <taxon>Bacillati</taxon>
        <taxon>Cyanobacteriota</taxon>
        <taxon>Cyanophyceae</taxon>
        <taxon>Pseudanabaenales</taxon>
        <taxon>Pseudanabaenaceae</taxon>
        <taxon>Pseudanabaena</taxon>
        <taxon>Pseudanabaena cinerea</taxon>
    </lineage>
</organism>
<dbReference type="InterPro" id="IPR036059">
    <property type="entry name" value="TldD/PmbA_sf"/>
</dbReference>
<dbReference type="PANTHER" id="PTHR43421:SF1">
    <property type="entry name" value="METALLOPROTEASE PMBA"/>
    <property type="match status" value="1"/>
</dbReference>
<protein>
    <submittedName>
        <fullName evidence="4">TldD/PmbA family protein</fullName>
    </submittedName>
</protein>